<dbReference type="OrthoDB" id="440673at2759"/>
<keyword evidence="3" id="KW-1185">Reference proteome</keyword>
<evidence type="ECO:0000313" key="2">
    <source>
        <dbReference type="EMBL" id="KAJ1953983.1"/>
    </source>
</evidence>
<feature type="region of interest" description="Disordered" evidence="1">
    <location>
        <begin position="188"/>
        <end position="211"/>
    </location>
</feature>
<comment type="caution">
    <text evidence="2">The sequence shown here is derived from an EMBL/GenBank/DDBJ whole genome shotgun (WGS) entry which is preliminary data.</text>
</comment>
<gene>
    <name evidence="2" type="ORF">IWQ62_005867</name>
</gene>
<feature type="compositionally biased region" description="Low complexity" evidence="1">
    <location>
        <begin position="157"/>
        <end position="169"/>
    </location>
</feature>
<organism evidence="2 3">
    <name type="scientific">Dispira parvispora</name>
    <dbReference type="NCBI Taxonomy" id="1520584"/>
    <lineage>
        <taxon>Eukaryota</taxon>
        <taxon>Fungi</taxon>
        <taxon>Fungi incertae sedis</taxon>
        <taxon>Zoopagomycota</taxon>
        <taxon>Kickxellomycotina</taxon>
        <taxon>Dimargaritomycetes</taxon>
        <taxon>Dimargaritales</taxon>
        <taxon>Dimargaritaceae</taxon>
        <taxon>Dispira</taxon>
    </lineage>
</organism>
<accession>A0A9W8AIW7</accession>
<feature type="compositionally biased region" description="Basic residues" evidence="1">
    <location>
        <begin position="38"/>
        <end position="47"/>
    </location>
</feature>
<evidence type="ECO:0000313" key="3">
    <source>
        <dbReference type="Proteomes" id="UP001150925"/>
    </source>
</evidence>
<feature type="compositionally biased region" description="Basic and acidic residues" evidence="1">
    <location>
        <begin position="48"/>
        <end position="61"/>
    </location>
</feature>
<dbReference type="EMBL" id="JANBPY010002708">
    <property type="protein sequence ID" value="KAJ1953983.1"/>
    <property type="molecule type" value="Genomic_DNA"/>
</dbReference>
<feature type="region of interest" description="Disordered" evidence="1">
    <location>
        <begin position="136"/>
        <end position="171"/>
    </location>
</feature>
<reference evidence="2" key="1">
    <citation type="submission" date="2022-07" db="EMBL/GenBank/DDBJ databases">
        <title>Phylogenomic reconstructions and comparative analyses of Kickxellomycotina fungi.</title>
        <authorList>
            <person name="Reynolds N.K."/>
            <person name="Stajich J.E."/>
            <person name="Barry K."/>
            <person name="Grigoriev I.V."/>
            <person name="Crous P."/>
            <person name="Smith M.E."/>
        </authorList>
    </citation>
    <scope>NUCLEOTIDE SEQUENCE</scope>
    <source>
        <strain evidence="2">RSA 1196</strain>
    </source>
</reference>
<evidence type="ECO:0000256" key="1">
    <source>
        <dbReference type="SAM" id="MobiDB-lite"/>
    </source>
</evidence>
<feature type="compositionally biased region" description="Low complexity" evidence="1">
    <location>
        <begin position="251"/>
        <end position="266"/>
    </location>
</feature>
<feature type="compositionally biased region" description="Polar residues" evidence="1">
    <location>
        <begin position="276"/>
        <end position="285"/>
    </location>
</feature>
<feature type="region of interest" description="Disordered" evidence="1">
    <location>
        <begin position="26"/>
        <end position="118"/>
    </location>
</feature>
<protein>
    <submittedName>
        <fullName evidence="2">Uncharacterized protein</fullName>
    </submittedName>
</protein>
<feature type="compositionally biased region" description="Polar residues" evidence="1">
    <location>
        <begin position="90"/>
        <end position="112"/>
    </location>
</feature>
<feature type="region of interest" description="Disordered" evidence="1">
    <location>
        <begin position="247"/>
        <end position="266"/>
    </location>
</feature>
<proteinExistence type="predicted"/>
<feature type="compositionally biased region" description="Polar residues" evidence="1">
    <location>
        <begin position="193"/>
        <end position="207"/>
    </location>
</feature>
<sequence length="463" mass="49105">DRTRIGQIMNQLRMACMTPPSSATVKLGSSTVAPASTKRTKPKGAVKKGRDSEESVLHEPKVAAAKAPVSTTEGQVEASKKLWKMLESARGTTPEPQRNFTPQPTSPSSHPNRTGRAPAGVAQLKHNLLNQLQATTLPSATVESQPPRLASPTRKYSTSSSVTSLPTSPQVGRATYGLRDGAISVGPYPQAPVSPTHSTLSVGSPRTSMGGPALSLSQPLVDHSMGASNSQKLLALLKQGPTFVPPNAGGQPAQVVTPPTTTNTQSSLLSILTGKPTPTSATQDQRPAPTPPPPSMLPMPHFPLLPGPVPPMHMMSGMGYPMPMAPMVPPTYQGNHDPHAMHVLNTAIPMHVAQQQQASSQEGDTRVNLLSREDFQIQSLHALQHDSALVDHLYREYCALAQQRPGNYGLVAPFFPSMVPHMANPHPAGPPLPQTTYAEMNGNISIAMAPAHLVPTDRVSSPR</sequence>
<feature type="non-terminal residue" evidence="2">
    <location>
        <position position="1"/>
    </location>
</feature>
<feature type="region of interest" description="Disordered" evidence="1">
    <location>
        <begin position="271"/>
        <end position="295"/>
    </location>
</feature>
<dbReference type="Proteomes" id="UP001150925">
    <property type="component" value="Unassembled WGS sequence"/>
</dbReference>
<dbReference type="AlphaFoldDB" id="A0A9W8AIW7"/>
<name>A0A9W8AIW7_9FUNG</name>